<evidence type="ECO:0000313" key="3">
    <source>
        <dbReference type="Proteomes" id="UP000553632"/>
    </source>
</evidence>
<sequence>AAATTTAAAPPSSNRVILQPNRDAWGSRGEAANRVVRLVAAGGALKRNVRRKREPLSALPGTKSAVGGRTAAKRQKVAERSKTASLRRSPLRTGGRALEEEAMGEAGLESLSDGSVGACEWASERSWSPSRTANVADDTEKPKASAEQTASAETNEAVDVNSAGASSAPAAADAETASQLPVEAVSEVHDYVWKHFQGNGDDERLEIIAEVGQVVVGPLRESLENSINCRMEIVKCSFPIDGTVNSRITVFNAL</sequence>
<gene>
    <name evidence="2" type="ORF">FOZ63_005389</name>
</gene>
<protein>
    <submittedName>
        <fullName evidence="2">Uncharacterized protein</fullName>
    </submittedName>
</protein>
<name>A0A7J6UQC1_PEROL</name>
<keyword evidence="3" id="KW-1185">Reference proteome</keyword>
<evidence type="ECO:0000256" key="1">
    <source>
        <dbReference type="SAM" id="MobiDB-lite"/>
    </source>
</evidence>
<feature type="compositionally biased region" description="Low complexity" evidence="1">
    <location>
        <begin position="162"/>
        <end position="175"/>
    </location>
</feature>
<feature type="non-terminal residue" evidence="2">
    <location>
        <position position="1"/>
    </location>
</feature>
<comment type="caution">
    <text evidence="2">The sequence shown here is derived from an EMBL/GenBank/DDBJ whole genome shotgun (WGS) entry which is preliminary data.</text>
</comment>
<evidence type="ECO:0000313" key="2">
    <source>
        <dbReference type="EMBL" id="KAF4759520.1"/>
    </source>
</evidence>
<dbReference type="Proteomes" id="UP000553632">
    <property type="component" value="Unassembled WGS sequence"/>
</dbReference>
<dbReference type="EMBL" id="JABANO010000088">
    <property type="protein sequence ID" value="KAF4759520.1"/>
    <property type="molecule type" value="Genomic_DNA"/>
</dbReference>
<organism evidence="2 3">
    <name type="scientific">Perkinsus olseni</name>
    <name type="common">Perkinsus atlanticus</name>
    <dbReference type="NCBI Taxonomy" id="32597"/>
    <lineage>
        <taxon>Eukaryota</taxon>
        <taxon>Sar</taxon>
        <taxon>Alveolata</taxon>
        <taxon>Perkinsozoa</taxon>
        <taxon>Perkinsea</taxon>
        <taxon>Perkinsida</taxon>
        <taxon>Perkinsidae</taxon>
        <taxon>Perkinsus</taxon>
    </lineage>
</organism>
<proteinExistence type="predicted"/>
<dbReference type="AlphaFoldDB" id="A0A7J6UQC1"/>
<accession>A0A7J6UQC1</accession>
<reference evidence="2 3" key="1">
    <citation type="submission" date="2020-04" db="EMBL/GenBank/DDBJ databases">
        <title>Perkinsus olseni comparative genomics.</title>
        <authorList>
            <person name="Bogema D.R."/>
        </authorList>
    </citation>
    <scope>NUCLEOTIDE SEQUENCE [LARGE SCALE GENOMIC DNA]</scope>
    <source>
        <strain evidence="2 3">ATCC PRA-207</strain>
    </source>
</reference>
<feature type="region of interest" description="Disordered" evidence="1">
    <location>
        <begin position="50"/>
        <end position="175"/>
    </location>
</feature>